<reference evidence="7" key="1">
    <citation type="submission" date="2021-03" db="EMBL/GenBank/DDBJ databases">
        <authorList>
            <consortium name="Genoscope - CEA"/>
            <person name="William W."/>
        </authorList>
    </citation>
    <scope>NUCLEOTIDE SEQUENCE</scope>
    <source>
        <strain evidence="7">Doubled-haploid Pahang</strain>
    </source>
</reference>
<evidence type="ECO:0000313" key="9">
    <source>
        <dbReference type="Proteomes" id="UP000012960"/>
    </source>
</evidence>
<dbReference type="SMR" id="A0A804KJQ4"/>
<feature type="compositionally biased region" description="Low complexity" evidence="5">
    <location>
        <begin position="278"/>
        <end position="294"/>
    </location>
</feature>
<comment type="subcellular location">
    <subcellularLocation>
        <location evidence="4">Nucleus</location>
    </subcellularLocation>
</comment>
<dbReference type="InterPro" id="IPR018467">
    <property type="entry name" value="CCT_CS"/>
</dbReference>
<dbReference type="GO" id="GO:0005634">
    <property type="term" value="C:nucleus"/>
    <property type="evidence" value="ECO:0000318"/>
    <property type="project" value="GO_Central"/>
</dbReference>
<keyword evidence="3" id="KW-0832">Ubl conjugation</keyword>
<dbReference type="PROSITE" id="PS51320">
    <property type="entry name" value="TIFY"/>
    <property type="match status" value="1"/>
</dbReference>
<feature type="region of interest" description="Disordered" evidence="5">
    <location>
        <begin position="272"/>
        <end position="308"/>
    </location>
</feature>
<dbReference type="Gramene" id="Ma09_t15040.1">
    <property type="protein sequence ID" value="Ma09_p15040.1"/>
    <property type="gene ID" value="Ma09_g15040"/>
</dbReference>
<evidence type="ECO:0000259" key="6">
    <source>
        <dbReference type="PROSITE" id="PS51320"/>
    </source>
</evidence>
<dbReference type="GO" id="GO:2000022">
    <property type="term" value="P:regulation of jasmonic acid mediated signaling pathway"/>
    <property type="evidence" value="ECO:0000318"/>
    <property type="project" value="GO_Central"/>
</dbReference>
<dbReference type="GO" id="GO:0009611">
    <property type="term" value="P:response to wounding"/>
    <property type="evidence" value="ECO:0000318"/>
    <property type="project" value="GO_Central"/>
</dbReference>
<dbReference type="EMBL" id="HG996474">
    <property type="protein sequence ID" value="CAG1835233.1"/>
    <property type="molecule type" value="Genomic_DNA"/>
</dbReference>
<evidence type="ECO:0000256" key="5">
    <source>
        <dbReference type="SAM" id="MobiDB-lite"/>
    </source>
</evidence>
<dbReference type="InterPro" id="IPR040390">
    <property type="entry name" value="TIFY/JAZ"/>
</dbReference>
<evidence type="ECO:0000313" key="8">
    <source>
        <dbReference type="EnsemblPlants" id="Ma09_p15040.1"/>
    </source>
</evidence>
<comment type="domain">
    <text evidence="4">The jas domain is required for interaction with COI1.</text>
</comment>
<dbReference type="Pfam" id="PF09425">
    <property type="entry name" value="Jas_motif"/>
    <property type="match status" value="1"/>
</dbReference>
<dbReference type="EnsemblPlants" id="Ma09_t15040.1">
    <property type="protein sequence ID" value="Ma09_p15040.1"/>
    <property type="gene ID" value="Ma09_g15040"/>
</dbReference>
<comment type="similarity">
    <text evidence="1 4">Belongs to the TIFY/JAZ family.</text>
</comment>
<evidence type="ECO:0000256" key="4">
    <source>
        <dbReference type="RuleBase" id="RU369065"/>
    </source>
</evidence>
<evidence type="ECO:0000256" key="1">
    <source>
        <dbReference type="ARBA" id="ARBA00008614"/>
    </source>
</evidence>
<keyword evidence="9" id="KW-1185">Reference proteome</keyword>
<evidence type="ECO:0000256" key="2">
    <source>
        <dbReference type="ARBA" id="ARBA00022819"/>
    </source>
</evidence>
<sequence length="410" mass="44153">MERDFLGIYGRETSEDPDLLRGSAVKWPFSNKVSAMHQFMFYKSSQEEQPRNHVFDKNSSFRFQCISALDAFKANQKTPHALAAQKCSSVDRQGFSQYPLQAYQAQNTDSFDAMHHQLNEAKTFPLASHHSSPFFKVQHAHGGPNITVTNTEQQTFRGGAAVNTPVGGPLVGAFASRKAPQPTYMTAQLTIFYAGCVNVYNDVPLDKAQAIMLLAGKESNATSNAMNPRPEVPTTATVPIKMAGPNDLSLKQSSIPKPFCVTSTHSGLSSPISVASHTVGSSGNGSSTNDDTTGPKASNPLVPTNRKNVTKTLSAALGSETVETSTPKAVPQARKASLARFLEKRKERMTSVMPYSCSKISPENGSGFESCNVSSISSSADLNLSSNREDSWFVAHPKGSMDSGESLSSK</sequence>
<feature type="domain" description="Tify" evidence="6">
    <location>
        <begin position="182"/>
        <end position="217"/>
    </location>
</feature>
<dbReference type="FunCoup" id="A0A804KJQ4">
    <property type="interactions" value="1912"/>
</dbReference>
<dbReference type="InterPro" id="IPR010399">
    <property type="entry name" value="Tify_dom"/>
</dbReference>
<protein>
    <recommendedName>
        <fullName evidence="4">Protein TIFY</fullName>
    </recommendedName>
    <alternativeName>
        <fullName evidence="4">Jasmonate ZIM domain-containing protein</fullName>
    </alternativeName>
</protein>
<name>A0A804KJQ4_MUSAM</name>
<dbReference type="GO" id="GO:0031347">
    <property type="term" value="P:regulation of defense response"/>
    <property type="evidence" value="ECO:0000318"/>
    <property type="project" value="GO_Central"/>
</dbReference>
<dbReference type="OMA" id="CHACRIP"/>
<organism evidence="8 9">
    <name type="scientific">Musa acuminata subsp. malaccensis</name>
    <name type="common">Wild banana</name>
    <name type="synonym">Musa malaccensis</name>
    <dbReference type="NCBI Taxonomy" id="214687"/>
    <lineage>
        <taxon>Eukaryota</taxon>
        <taxon>Viridiplantae</taxon>
        <taxon>Streptophyta</taxon>
        <taxon>Embryophyta</taxon>
        <taxon>Tracheophyta</taxon>
        <taxon>Spermatophyta</taxon>
        <taxon>Magnoliopsida</taxon>
        <taxon>Liliopsida</taxon>
        <taxon>Zingiberales</taxon>
        <taxon>Musaceae</taxon>
        <taxon>Musa</taxon>
    </lineage>
</organism>
<dbReference type="PANTHER" id="PTHR33077">
    <property type="entry name" value="PROTEIN TIFY 4A-RELATED-RELATED"/>
    <property type="match status" value="1"/>
</dbReference>
<dbReference type="Proteomes" id="UP000012960">
    <property type="component" value="Unplaced"/>
</dbReference>
<proteinExistence type="inferred from homology"/>
<accession>A0A804KJQ4</accession>
<feature type="region of interest" description="Disordered" evidence="5">
    <location>
        <begin position="379"/>
        <end position="410"/>
    </location>
</feature>
<keyword evidence="4" id="KW-0539">Nucleus</keyword>
<evidence type="ECO:0000313" key="7">
    <source>
        <dbReference type="EMBL" id="CAG1835233.1"/>
    </source>
</evidence>
<dbReference type="AlphaFoldDB" id="A0A804KJQ4"/>
<dbReference type="OrthoDB" id="1939212at2759"/>
<comment type="function">
    <text evidence="4">Repressor of jasmonate responses.</text>
</comment>
<gene>
    <name evidence="7" type="ORF">GSMUA_233380.1</name>
</gene>
<keyword evidence="2 4" id="KW-1184">Jasmonic acid signaling pathway</keyword>
<dbReference type="Pfam" id="PF06200">
    <property type="entry name" value="tify"/>
    <property type="match status" value="1"/>
</dbReference>
<dbReference type="PANTHER" id="PTHR33077:SF90">
    <property type="entry name" value="PROTEIN TIFY 7"/>
    <property type="match status" value="1"/>
</dbReference>
<dbReference type="SMART" id="SM00979">
    <property type="entry name" value="TIFY"/>
    <property type="match status" value="1"/>
</dbReference>
<evidence type="ECO:0000256" key="3">
    <source>
        <dbReference type="ARBA" id="ARBA00022843"/>
    </source>
</evidence>
<reference evidence="8" key="2">
    <citation type="submission" date="2021-05" db="UniProtKB">
        <authorList>
            <consortium name="EnsemblPlants"/>
        </authorList>
    </citation>
    <scope>IDENTIFICATION</scope>
    <source>
        <strain evidence="8">subsp. malaccensis</strain>
    </source>
</reference>